<evidence type="ECO:0000313" key="1">
    <source>
        <dbReference type="EMBL" id="KWW17376.1"/>
    </source>
</evidence>
<dbReference type="RefSeq" id="WP_061142923.1">
    <property type="nucleotide sequence ID" value="NZ_LNNH01000028.1"/>
</dbReference>
<keyword evidence="2" id="KW-1185">Reference proteome</keyword>
<evidence type="ECO:0008006" key="3">
    <source>
        <dbReference type="Google" id="ProtNLM"/>
    </source>
</evidence>
<protein>
    <recommendedName>
        <fullName evidence="3">DUF3906 family protein</fullName>
    </recommendedName>
</protein>
<organism evidence="1 2">
    <name type="scientific">Peribacillus simplex</name>
    <dbReference type="NCBI Taxonomy" id="1478"/>
    <lineage>
        <taxon>Bacteria</taxon>
        <taxon>Bacillati</taxon>
        <taxon>Bacillota</taxon>
        <taxon>Bacilli</taxon>
        <taxon>Bacillales</taxon>
        <taxon>Bacillaceae</taxon>
        <taxon>Peribacillus</taxon>
    </lineage>
</organism>
<reference evidence="1 2" key="1">
    <citation type="submission" date="2015-11" db="EMBL/GenBank/DDBJ databases">
        <title>Genome Sequence of Bacillus simplex strain VanAntwerpen2.</title>
        <authorList>
            <person name="Couger M.B."/>
        </authorList>
    </citation>
    <scope>NUCLEOTIDE SEQUENCE [LARGE SCALE GENOMIC DNA]</scope>
    <source>
        <strain evidence="1 2">VanAntwerpen02</strain>
    </source>
</reference>
<dbReference type="AlphaFoldDB" id="A0A120GP66"/>
<name>A0A120GP66_9BACI</name>
<dbReference type="Pfam" id="PF13046">
    <property type="entry name" value="DUF3906"/>
    <property type="match status" value="1"/>
</dbReference>
<proteinExistence type="predicted"/>
<dbReference type="EMBL" id="LNNH01000028">
    <property type="protein sequence ID" value="KWW17376.1"/>
    <property type="molecule type" value="Genomic_DNA"/>
</dbReference>
<accession>A0A120GP66</accession>
<evidence type="ECO:0000313" key="2">
    <source>
        <dbReference type="Proteomes" id="UP000064189"/>
    </source>
</evidence>
<dbReference type="Proteomes" id="UP000064189">
    <property type="component" value="Unassembled WGS sequence"/>
</dbReference>
<comment type="caution">
    <text evidence="1">The sequence shown here is derived from an EMBL/GenBank/DDBJ whole genome shotgun (WGS) entry which is preliminary data.</text>
</comment>
<gene>
    <name evidence="1" type="ORF">AS888_22520</name>
</gene>
<dbReference type="InterPro" id="IPR024998">
    <property type="entry name" value="DUF3906"/>
</dbReference>
<sequence length="71" mass="8304">MNLYRFEVTIDEVPIHVIIVADSDERAFQFVDVELEKHFLKMPDVEDISLYEKKQLTNGAGFILTKFETIL</sequence>